<evidence type="ECO:0000313" key="6">
    <source>
        <dbReference type="Proteomes" id="UP001595886"/>
    </source>
</evidence>
<keyword evidence="2 3" id="KW-0378">Hydrolase</keyword>
<dbReference type="EMBL" id="JBHSHD010000010">
    <property type="protein sequence ID" value="MFC4821718.1"/>
    <property type="molecule type" value="Genomic_DNA"/>
</dbReference>
<evidence type="ECO:0000256" key="3">
    <source>
        <dbReference type="PROSITE-ProRule" id="PRU01106"/>
    </source>
</evidence>
<dbReference type="Gene3D" id="3.10.129.10">
    <property type="entry name" value="Hotdog Thioesterase"/>
    <property type="match status" value="1"/>
</dbReference>
<sequence length="137" mass="14469">MRSDTAGQGGGGEVRCVEIVFPDHCNHLGSLFGGQALAWMDKAAFLAASRFAGRTVVTARSDRIDFRAAVKLGDIVELRANVVGVGRSSMTVRVSLLREPTPGAERQLATSGEFVMVAVDEHGRAVPVGRALTSTTD</sequence>
<gene>
    <name evidence="5" type="ORF">ACFO6Q_15400</name>
</gene>
<dbReference type="SUPFAM" id="SSF54637">
    <property type="entry name" value="Thioesterase/thiol ester dehydrase-isomerase"/>
    <property type="match status" value="1"/>
</dbReference>
<dbReference type="PANTHER" id="PTHR11049">
    <property type="entry name" value="ACYL COENZYME A THIOESTER HYDROLASE"/>
    <property type="match status" value="1"/>
</dbReference>
<evidence type="ECO:0000256" key="1">
    <source>
        <dbReference type="ARBA" id="ARBA00010458"/>
    </source>
</evidence>
<name>A0ABV9QWJ7_9GAMM</name>
<dbReference type="InterPro" id="IPR040170">
    <property type="entry name" value="Cytosol_ACT"/>
</dbReference>
<protein>
    <submittedName>
        <fullName evidence="5">Acyl-CoA thioesterase</fullName>
        <ecNumber evidence="5">3.1.2.20</ecNumber>
    </submittedName>
</protein>
<dbReference type="Proteomes" id="UP001595886">
    <property type="component" value="Unassembled WGS sequence"/>
</dbReference>
<reference evidence="6" key="1">
    <citation type="journal article" date="2019" name="Int. J. Syst. Evol. Microbiol.">
        <title>The Global Catalogue of Microorganisms (GCM) 10K type strain sequencing project: providing services to taxonomists for standard genome sequencing and annotation.</title>
        <authorList>
            <consortium name="The Broad Institute Genomics Platform"/>
            <consortium name="The Broad Institute Genome Sequencing Center for Infectious Disease"/>
            <person name="Wu L."/>
            <person name="Ma J."/>
        </authorList>
    </citation>
    <scope>NUCLEOTIDE SEQUENCE [LARGE SCALE GENOMIC DNA]</scope>
    <source>
        <strain evidence="6">CCUG 30340</strain>
    </source>
</reference>
<dbReference type="InterPro" id="IPR033120">
    <property type="entry name" value="HOTDOG_ACOT"/>
</dbReference>
<proteinExistence type="inferred from homology"/>
<evidence type="ECO:0000256" key="2">
    <source>
        <dbReference type="ARBA" id="ARBA00022801"/>
    </source>
</evidence>
<dbReference type="EC" id="3.1.2.20" evidence="5"/>
<accession>A0ABV9QWJ7</accession>
<dbReference type="InterPro" id="IPR029069">
    <property type="entry name" value="HotDog_dom_sf"/>
</dbReference>
<dbReference type="GO" id="GO:0047617">
    <property type="term" value="F:fatty acyl-CoA hydrolase activity"/>
    <property type="evidence" value="ECO:0007669"/>
    <property type="project" value="UniProtKB-EC"/>
</dbReference>
<comment type="caution">
    <text evidence="5">The sequence shown here is derived from an EMBL/GenBank/DDBJ whole genome shotgun (WGS) entry which is preliminary data.</text>
</comment>
<evidence type="ECO:0000259" key="4">
    <source>
        <dbReference type="PROSITE" id="PS51770"/>
    </source>
</evidence>
<organism evidence="5 6">
    <name type="scientific">Dokdonella ginsengisoli</name>
    <dbReference type="NCBI Taxonomy" id="363846"/>
    <lineage>
        <taxon>Bacteria</taxon>
        <taxon>Pseudomonadati</taxon>
        <taxon>Pseudomonadota</taxon>
        <taxon>Gammaproteobacteria</taxon>
        <taxon>Lysobacterales</taxon>
        <taxon>Rhodanobacteraceae</taxon>
        <taxon>Dokdonella</taxon>
    </lineage>
</organism>
<evidence type="ECO:0000313" key="5">
    <source>
        <dbReference type="EMBL" id="MFC4821718.1"/>
    </source>
</evidence>
<dbReference type="PANTHER" id="PTHR11049:SF24">
    <property type="entry name" value="CYTOSOLIC ACYL COENZYME A THIOESTER HYDROLASE"/>
    <property type="match status" value="1"/>
</dbReference>
<dbReference type="RefSeq" id="WP_380021989.1">
    <property type="nucleotide sequence ID" value="NZ_JBHSHD010000010.1"/>
</dbReference>
<dbReference type="InterPro" id="IPR006683">
    <property type="entry name" value="Thioestr_dom"/>
</dbReference>
<dbReference type="Pfam" id="PF03061">
    <property type="entry name" value="4HBT"/>
    <property type="match status" value="1"/>
</dbReference>
<dbReference type="CDD" id="cd03442">
    <property type="entry name" value="BFIT_BACH"/>
    <property type="match status" value="1"/>
</dbReference>
<feature type="domain" description="HotDog ACOT-type" evidence="4">
    <location>
        <begin position="10"/>
        <end position="122"/>
    </location>
</feature>
<dbReference type="PROSITE" id="PS51770">
    <property type="entry name" value="HOTDOG_ACOT"/>
    <property type="match status" value="1"/>
</dbReference>
<keyword evidence="6" id="KW-1185">Reference proteome</keyword>
<comment type="similarity">
    <text evidence="1">Belongs to the acyl coenzyme A hydrolase family.</text>
</comment>